<name>A0A837NJZ4_LACPN</name>
<evidence type="ECO:0000313" key="1">
    <source>
        <dbReference type="EMBL" id="KPL56299.1"/>
    </source>
</evidence>
<dbReference type="CDD" id="cd06848">
    <property type="entry name" value="GCS_H"/>
    <property type="match status" value="1"/>
</dbReference>
<comment type="caution">
    <text evidence="1">The sequence shown here is derived from an EMBL/GenBank/DDBJ whole genome shotgun (WGS) entry which is preliminary data.</text>
</comment>
<sequence>MMAKQESAWKQMIHFYRHDYEEQHAPMLYGDIWLKTKSHDRLLLGLSDQGQHNLGVVHQLDLPTKGQHLVAGDPLVTITDDQGAHLVSTPFSGTVQKLNKDLQAAPQSLINNKQTDNWLVQLKAD</sequence>
<dbReference type="Pfam" id="PF01597">
    <property type="entry name" value="GCV_H"/>
    <property type="match status" value="1"/>
</dbReference>
<proteinExistence type="predicted"/>
<organism evidence="1">
    <name type="scientific">Lactiplantibacillus plantarum 2025</name>
    <dbReference type="NCBI Taxonomy" id="1385856"/>
    <lineage>
        <taxon>Bacteria</taxon>
        <taxon>Bacillati</taxon>
        <taxon>Bacillota</taxon>
        <taxon>Bacilli</taxon>
        <taxon>Lactobacillales</taxon>
        <taxon>Lactobacillaceae</taxon>
        <taxon>Lactiplantibacillus</taxon>
    </lineage>
</organism>
<dbReference type="InterPro" id="IPR033753">
    <property type="entry name" value="GCV_H/Fam206"/>
</dbReference>
<dbReference type="AlphaFoldDB" id="A0A837NJZ4"/>
<accession>A0A837NJZ4</accession>
<dbReference type="Gene3D" id="2.40.50.100">
    <property type="match status" value="1"/>
</dbReference>
<reference evidence="1" key="1">
    <citation type="journal article" date="2016" name="Genome Announc.">
        <title>Draft Genome Sequence of Lactobacillus plantarum 2025.</title>
        <authorList>
            <person name="Karlyshev A.V."/>
            <person name="Khlebnikov V.C."/>
            <person name="Kosarev I.V."/>
            <person name="Abramov V.M."/>
        </authorList>
    </citation>
    <scope>NUCLEOTIDE SEQUENCE [LARGE SCALE GENOMIC DNA]</scope>
    <source>
        <strain evidence="1">2025</strain>
    </source>
</reference>
<dbReference type="InterPro" id="IPR011053">
    <property type="entry name" value="Single_hybrid_motif"/>
</dbReference>
<dbReference type="EMBL" id="AVFJ02000077">
    <property type="protein sequence ID" value="KPL56299.1"/>
    <property type="molecule type" value="Genomic_DNA"/>
</dbReference>
<gene>
    <name evidence="1" type="ORF">N876_0213895</name>
</gene>
<dbReference type="SUPFAM" id="SSF51230">
    <property type="entry name" value="Single hybrid motif"/>
    <property type="match status" value="1"/>
</dbReference>
<protein>
    <submittedName>
        <fullName evidence="1">Glycine cleavage system protein H</fullName>
    </submittedName>
</protein>